<accession>A0A948WBI1</accession>
<comment type="caution">
    <text evidence="2">The sequence shown here is derived from an EMBL/GenBank/DDBJ whole genome shotgun (WGS) entry which is preliminary data.</text>
</comment>
<dbReference type="PIRSF" id="PIRSF037004">
    <property type="entry name" value="UCP037004"/>
    <property type="match status" value="1"/>
</dbReference>
<dbReference type="InterPro" id="IPR017087">
    <property type="entry name" value="UCP037004"/>
</dbReference>
<proteinExistence type="predicted"/>
<sequence length="329" mass="37529">MNKETRDNNVSSGPGGEILIGISSCLLGEKVRFDGGHKHDRYITDILGPFVQFLPICPEVDIGLGTPRESLRLVRDGNEIRFLAPKSGLDHTIKMRKYAKEKVKELKKHSLLGYILKKDSPTCGMERVKLYDPNGRPSKNGVGFFAEALLEAFPLLPIEEEGRLRDAPLRENFVERIFAYRRMMTLFEGQWSIGDLVRFHTAEKLLLMAHDPESYRKLGALVAGAKSLPRREVLEGYQTTFMKALEKKATKGRHHNVLQHMAGYFKRTLSTEDKAELRSVFEDYRAGLTPLLVPVTLVRHHVRVQNVTYLQGQTYLEPHPKELMLRNHV</sequence>
<organism evidence="2 3">
    <name type="scientific">Eiseniibacteriota bacterium</name>
    <dbReference type="NCBI Taxonomy" id="2212470"/>
    <lineage>
        <taxon>Bacteria</taxon>
        <taxon>Candidatus Eiseniibacteriota</taxon>
    </lineage>
</organism>
<dbReference type="Pfam" id="PF04463">
    <property type="entry name" value="2-thiour_desulf"/>
    <property type="match status" value="1"/>
</dbReference>
<feature type="domain" description="DUF1722" evidence="1">
    <location>
        <begin position="204"/>
        <end position="320"/>
    </location>
</feature>
<protein>
    <submittedName>
        <fullName evidence="2">DUF523 and DUF1722 domain-containing protein</fullName>
    </submittedName>
</protein>
<name>A0A948WBI1_UNCEI</name>
<dbReference type="AlphaFoldDB" id="A0A948WBI1"/>
<reference evidence="2" key="1">
    <citation type="submission" date="2021-05" db="EMBL/GenBank/DDBJ databases">
        <title>Energy efficiency and biological interactions define the core microbiome of deep oligotrophic groundwater.</title>
        <authorList>
            <person name="Mehrshad M."/>
            <person name="Lopez-Fernandez M."/>
            <person name="Bell E."/>
            <person name="Bernier-Latmani R."/>
            <person name="Bertilsson S."/>
            <person name="Dopson M."/>
        </authorList>
    </citation>
    <scope>NUCLEOTIDE SEQUENCE</scope>
    <source>
        <strain evidence="2">Modern_marine.mb.64</strain>
    </source>
</reference>
<dbReference type="EMBL" id="JAHJDP010000022">
    <property type="protein sequence ID" value="MBU2689978.1"/>
    <property type="molecule type" value="Genomic_DNA"/>
</dbReference>
<dbReference type="InterPro" id="IPR013560">
    <property type="entry name" value="DUF1722"/>
</dbReference>
<evidence type="ECO:0000313" key="3">
    <source>
        <dbReference type="Proteomes" id="UP000777784"/>
    </source>
</evidence>
<gene>
    <name evidence="2" type="ORF">KJ970_03560</name>
</gene>
<dbReference type="Proteomes" id="UP000777784">
    <property type="component" value="Unassembled WGS sequence"/>
</dbReference>
<dbReference type="Pfam" id="PF08349">
    <property type="entry name" value="DUF1722"/>
    <property type="match status" value="1"/>
</dbReference>
<evidence type="ECO:0000259" key="1">
    <source>
        <dbReference type="Pfam" id="PF08349"/>
    </source>
</evidence>
<dbReference type="PANTHER" id="PTHR30087">
    <property type="entry name" value="INNER MEMBRANE PROTEIN"/>
    <property type="match status" value="1"/>
</dbReference>
<dbReference type="InterPro" id="IPR007553">
    <property type="entry name" value="2-thiour_desulf"/>
</dbReference>
<dbReference type="PANTHER" id="PTHR30087:SF0">
    <property type="entry name" value="INNER MEMBRANE PROTEIN"/>
    <property type="match status" value="1"/>
</dbReference>
<evidence type="ECO:0000313" key="2">
    <source>
        <dbReference type="EMBL" id="MBU2689978.1"/>
    </source>
</evidence>